<dbReference type="OrthoDB" id="9805710at2"/>
<evidence type="ECO:0000313" key="2">
    <source>
        <dbReference type="EMBL" id="TDE38035.1"/>
    </source>
</evidence>
<evidence type="ECO:0000259" key="1">
    <source>
        <dbReference type="Pfam" id="PF04273"/>
    </source>
</evidence>
<name>A0A4R5ET32_9RHOB</name>
<reference evidence="2 3" key="1">
    <citation type="submission" date="2019-03" db="EMBL/GenBank/DDBJ databases">
        <authorList>
            <person name="Zhang S."/>
        </authorList>
    </citation>
    <scope>NUCLEOTIDE SEQUENCE [LARGE SCALE GENOMIC DNA]</scope>
    <source>
        <strain evidence="2 3">S4J41</strain>
    </source>
</reference>
<dbReference type="RefSeq" id="WP_132829382.1">
    <property type="nucleotide sequence ID" value="NZ_SMFP01000006.1"/>
</dbReference>
<dbReference type="EMBL" id="SMFP01000006">
    <property type="protein sequence ID" value="TDE38035.1"/>
    <property type="molecule type" value="Genomic_DNA"/>
</dbReference>
<comment type="caution">
    <text evidence="2">The sequence shown here is derived from an EMBL/GenBank/DDBJ whole genome shotgun (WGS) entry which is preliminary data.</text>
</comment>
<dbReference type="Gene3D" id="3.90.190.10">
    <property type="entry name" value="Protein tyrosine phosphatase superfamily"/>
    <property type="match status" value="1"/>
</dbReference>
<dbReference type="GO" id="GO:0016787">
    <property type="term" value="F:hydrolase activity"/>
    <property type="evidence" value="ECO:0007669"/>
    <property type="project" value="InterPro"/>
</dbReference>
<dbReference type="Proteomes" id="UP000294662">
    <property type="component" value="Unassembled WGS sequence"/>
</dbReference>
<dbReference type="AlphaFoldDB" id="A0A4R5ET32"/>
<feature type="domain" description="Beta-lactamase hydrolase-like protein phosphatase-like" evidence="1">
    <location>
        <begin position="2"/>
        <end position="110"/>
    </location>
</feature>
<dbReference type="NCBIfam" id="TIGR01244">
    <property type="entry name" value="TIGR01244 family sulfur transferase"/>
    <property type="match status" value="1"/>
</dbReference>
<organism evidence="2 3">
    <name type="scientific">Antarcticimicrobium sediminis</name>
    <dbReference type="NCBI Taxonomy" id="2546227"/>
    <lineage>
        <taxon>Bacteria</taxon>
        <taxon>Pseudomonadati</taxon>
        <taxon>Pseudomonadota</taxon>
        <taxon>Alphaproteobacteria</taxon>
        <taxon>Rhodobacterales</taxon>
        <taxon>Paracoccaceae</taxon>
        <taxon>Antarcticimicrobium</taxon>
    </lineage>
</organism>
<dbReference type="Pfam" id="PF04273">
    <property type="entry name" value="BLH_phosphatase"/>
    <property type="match status" value="1"/>
</dbReference>
<dbReference type="CDD" id="cd14503">
    <property type="entry name" value="PTP-bact"/>
    <property type="match status" value="1"/>
</dbReference>
<sequence length="143" mass="15227">MDIRPLTPGYAVSPQIEVTDLPAIAEAGFTTVICNRPDSEIGPEQGSRAMRDAAEAVGITFVALPLDQQTLTPENGIRQIETIADATGPVLAYCRSGTRCTVIWALGQAGQVPVDEILSKAAKAGYELDHLRPMLEHLAASRS</sequence>
<dbReference type="InterPro" id="IPR005939">
    <property type="entry name" value="BLH_phosphatase-like"/>
</dbReference>
<protein>
    <submittedName>
        <fullName evidence="2">TIGR01244 family phosphatase</fullName>
    </submittedName>
</protein>
<accession>A0A4R5ET32</accession>
<gene>
    <name evidence="2" type="ORF">E1B25_11465</name>
</gene>
<dbReference type="InterPro" id="IPR029021">
    <property type="entry name" value="Prot-tyrosine_phosphatase-like"/>
</dbReference>
<proteinExistence type="predicted"/>
<dbReference type="SUPFAM" id="SSF52799">
    <property type="entry name" value="(Phosphotyrosine protein) phosphatases II"/>
    <property type="match status" value="1"/>
</dbReference>
<evidence type="ECO:0000313" key="3">
    <source>
        <dbReference type="Proteomes" id="UP000294662"/>
    </source>
</evidence>
<keyword evidence="3" id="KW-1185">Reference proteome</keyword>